<keyword evidence="6 11" id="KW-0040">ANK repeat</keyword>
<dbReference type="PROSITE" id="PS50297">
    <property type="entry name" value="ANK_REP_REGION"/>
    <property type="match status" value="2"/>
</dbReference>
<dbReference type="InterPro" id="IPR002110">
    <property type="entry name" value="Ankyrin_rpt"/>
</dbReference>
<evidence type="ECO:0000256" key="10">
    <source>
        <dbReference type="ARBA" id="ARBA00048048"/>
    </source>
</evidence>
<name>A0A2G5BCD2_COERN</name>
<feature type="region of interest" description="Disordered" evidence="13">
    <location>
        <begin position="477"/>
        <end position="519"/>
    </location>
</feature>
<proteinExistence type="inferred from homology"/>
<keyword evidence="12" id="KW-0808">Transferase</keyword>
<evidence type="ECO:0000256" key="2">
    <source>
        <dbReference type="ARBA" id="ARBA00010104"/>
    </source>
</evidence>
<accession>A0A2G5BCD2</accession>
<keyword evidence="3 12" id="KW-0812">Transmembrane</keyword>
<comment type="catalytic activity">
    <reaction evidence="10 12">
        <text>L-cysteinyl-[protein] + hexadecanoyl-CoA = S-hexadecanoyl-L-cysteinyl-[protein] + CoA</text>
        <dbReference type="Rhea" id="RHEA:36683"/>
        <dbReference type="Rhea" id="RHEA-COMP:10131"/>
        <dbReference type="Rhea" id="RHEA-COMP:11032"/>
        <dbReference type="ChEBI" id="CHEBI:29950"/>
        <dbReference type="ChEBI" id="CHEBI:57287"/>
        <dbReference type="ChEBI" id="CHEBI:57379"/>
        <dbReference type="ChEBI" id="CHEBI:74151"/>
        <dbReference type="EC" id="2.3.1.225"/>
    </reaction>
</comment>
<dbReference type="PANTHER" id="PTHR24161:SF85">
    <property type="entry name" value="PALMITOYLTRANSFERASE HIP14"/>
    <property type="match status" value="1"/>
</dbReference>
<protein>
    <recommendedName>
        <fullName evidence="12">Palmitoyltransferase</fullName>
        <ecNumber evidence="12">2.3.1.225</ecNumber>
    </recommendedName>
</protein>
<feature type="repeat" description="ANK" evidence="11">
    <location>
        <begin position="54"/>
        <end position="86"/>
    </location>
</feature>
<comment type="subcellular location">
    <subcellularLocation>
        <location evidence="1">Membrane</location>
        <topology evidence="1">Multi-pass membrane protein</topology>
    </subcellularLocation>
</comment>
<sequence length="602" mass="67096">MYLIDHGANAAHRDSIGNSVLHAAVHSDMLPTLTFLLSTQYGALGYSVDPVDTYGMTPLMWAAYQCKQDMLELLIHLGANINMQDKTGKSPLHFAMMNGVPSIKVKLLAKGADPNLKDFGSDNNGSDRTDPGYTILGRSLRKEICAILLPLVGVGLCLYVVSLYPWFIGMPLGLSVLAGMQYVFFRYITKKQPAFLLQRLPYMTSIFQSSALYILITWVTRVLPVTTRGYIDDNPIPTHKLLNIVFMVLFGGCMYYFYRSLLADPGIIPRNESIQAAAPVIRKLAEERNLDSEHFCFTCLNLRPLRSKHCRFSGHCIARFDHYCPWTCNSIGVNNHRQFVAFLIMLACGIITYILLVRHYLDSVYIVYDPIPGQPCYLGNYACGLFQSDSWTIMSTGWISINCLWVIVLLVSQLVQISIGQTTNEFQTGFMRLAPRKNKNRGHDHAPGKHKSMVERAASRLRTLIIGIGGTVAVEEQTPTAAATSQAGTDSRPPPISQSNTATSEELLPQNADSNHPSFALRNIGYTHLRDTDMEKAKSNPYSFGMINNCLEFWTLGAEGKLVDVNWFEVMEAIELAPYKPPQPPDPENMSEAAHTSLYVAV</sequence>
<evidence type="ECO:0000256" key="13">
    <source>
        <dbReference type="SAM" id="MobiDB-lite"/>
    </source>
</evidence>
<comment type="domain">
    <text evidence="12">The DHHC domain is required for palmitoyltransferase activity.</text>
</comment>
<dbReference type="PROSITE" id="PS50088">
    <property type="entry name" value="ANK_REPEAT"/>
    <property type="match status" value="2"/>
</dbReference>
<dbReference type="PANTHER" id="PTHR24161">
    <property type="entry name" value="ANK_REP_REGION DOMAIN-CONTAINING PROTEIN-RELATED"/>
    <property type="match status" value="1"/>
</dbReference>
<feature type="transmembrane region" description="Helical" evidence="12">
    <location>
        <begin position="144"/>
        <end position="161"/>
    </location>
</feature>
<evidence type="ECO:0000256" key="1">
    <source>
        <dbReference type="ARBA" id="ARBA00004141"/>
    </source>
</evidence>
<reference evidence="15 16" key="1">
    <citation type="journal article" date="2015" name="Genome Biol. Evol.">
        <title>Phylogenomic analyses indicate that early fungi evolved digesting cell walls of algal ancestors of land plants.</title>
        <authorList>
            <person name="Chang Y."/>
            <person name="Wang S."/>
            <person name="Sekimoto S."/>
            <person name="Aerts A.L."/>
            <person name="Choi C."/>
            <person name="Clum A."/>
            <person name="LaButti K.M."/>
            <person name="Lindquist E.A."/>
            <person name="Yee Ngan C."/>
            <person name="Ohm R.A."/>
            <person name="Salamov A.A."/>
            <person name="Grigoriev I.V."/>
            <person name="Spatafora J.W."/>
            <person name="Berbee M.L."/>
        </authorList>
    </citation>
    <scope>NUCLEOTIDE SEQUENCE [LARGE SCALE GENOMIC DNA]</scope>
    <source>
        <strain evidence="15 16">NRRL 1564</strain>
    </source>
</reference>
<evidence type="ECO:0000256" key="8">
    <source>
        <dbReference type="ARBA" id="ARBA00023139"/>
    </source>
</evidence>
<evidence type="ECO:0000256" key="9">
    <source>
        <dbReference type="ARBA" id="ARBA00023288"/>
    </source>
</evidence>
<feature type="compositionally biased region" description="Polar residues" evidence="13">
    <location>
        <begin position="477"/>
        <end position="489"/>
    </location>
</feature>
<feature type="transmembrane region" description="Helical" evidence="12">
    <location>
        <begin position="167"/>
        <end position="188"/>
    </location>
</feature>
<dbReference type="InterPro" id="IPR036770">
    <property type="entry name" value="Ankyrin_rpt-contain_sf"/>
</dbReference>
<evidence type="ECO:0000313" key="16">
    <source>
        <dbReference type="Proteomes" id="UP000242474"/>
    </source>
</evidence>
<evidence type="ECO:0000256" key="7">
    <source>
        <dbReference type="ARBA" id="ARBA00023136"/>
    </source>
</evidence>
<keyword evidence="5 12" id="KW-1133">Transmembrane helix</keyword>
<dbReference type="AlphaFoldDB" id="A0A2G5BCD2"/>
<dbReference type="EMBL" id="KZ303498">
    <property type="protein sequence ID" value="PIA16666.1"/>
    <property type="molecule type" value="Genomic_DNA"/>
</dbReference>
<dbReference type="SMART" id="SM00248">
    <property type="entry name" value="ANK"/>
    <property type="match status" value="3"/>
</dbReference>
<dbReference type="OrthoDB" id="6781668at2759"/>
<dbReference type="InterPro" id="IPR001594">
    <property type="entry name" value="Palmitoyltrfase_DHHC"/>
</dbReference>
<dbReference type="EC" id="2.3.1.225" evidence="12"/>
<keyword evidence="4" id="KW-0677">Repeat</keyword>
<dbReference type="GO" id="GO:0016020">
    <property type="term" value="C:membrane"/>
    <property type="evidence" value="ECO:0007669"/>
    <property type="project" value="UniProtKB-SubCell"/>
</dbReference>
<keyword evidence="9" id="KW-0449">Lipoprotein</keyword>
<dbReference type="Pfam" id="PF12796">
    <property type="entry name" value="Ank_2"/>
    <property type="match status" value="1"/>
</dbReference>
<evidence type="ECO:0000256" key="12">
    <source>
        <dbReference type="RuleBase" id="RU079119"/>
    </source>
</evidence>
<organism evidence="15 16">
    <name type="scientific">Coemansia reversa (strain ATCC 12441 / NRRL 1564)</name>
    <dbReference type="NCBI Taxonomy" id="763665"/>
    <lineage>
        <taxon>Eukaryota</taxon>
        <taxon>Fungi</taxon>
        <taxon>Fungi incertae sedis</taxon>
        <taxon>Zoopagomycota</taxon>
        <taxon>Kickxellomycotina</taxon>
        <taxon>Kickxellomycetes</taxon>
        <taxon>Kickxellales</taxon>
        <taxon>Kickxellaceae</taxon>
        <taxon>Coemansia</taxon>
    </lineage>
</organism>
<evidence type="ECO:0000256" key="11">
    <source>
        <dbReference type="PROSITE-ProRule" id="PRU00023"/>
    </source>
</evidence>
<comment type="similarity">
    <text evidence="2">Belongs to the DHHC palmitoyltransferase family. AKR/ZDHHC17 subfamily.</text>
</comment>
<evidence type="ECO:0000256" key="4">
    <source>
        <dbReference type="ARBA" id="ARBA00022737"/>
    </source>
</evidence>
<evidence type="ECO:0000259" key="14">
    <source>
        <dbReference type="Pfam" id="PF01529"/>
    </source>
</evidence>
<feature type="transmembrane region" description="Helical" evidence="12">
    <location>
        <begin position="200"/>
        <end position="220"/>
    </location>
</feature>
<feature type="domain" description="Palmitoyltransferase DHHC" evidence="14">
    <location>
        <begin position="291"/>
        <end position="427"/>
    </location>
</feature>
<gene>
    <name evidence="15" type="ORF">COEREDRAFT_72922</name>
</gene>
<feature type="repeat" description="ANK" evidence="11">
    <location>
        <begin position="87"/>
        <end position="119"/>
    </location>
</feature>
<evidence type="ECO:0000256" key="6">
    <source>
        <dbReference type="ARBA" id="ARBA00023043"/>
    </source>
</evidence>
<feature type="transmembrane region" description="Helical" evidence="12">
    <location>
        <begin position="240"/>
        <end position="258"/>
    </location>
</feature>
<keyword evidence="16" id="KW-1185">Reference proteome</keyword>
<dbReference type="SUPFAM" id="SSF48403">
    <property type="entry name" value="Ankyrin repeat"/>
    <property type="match status" value="1"/>
</dbReference>
<dbReference type="STRING" id="763665.A0A2G5BCD2"/>
<keyword evidence="8" id="KW-0564">Palmitate</keyword>
<keyword evidence="12" id="KW-0012">Acyltransferase</keyword>
<keyword evidence="7 12" id="KW-0472">Membrane</keyword>
<dbReference type="Proteomes" id="UP000242474">
    <property type="component" value="Unassembled WGS sequence"/>
</dbReference>
<evidence type="ECO:0000256" key="3">
    <source>
        <dbReference type="ARBA" id="ARBA00022692"/>
    </source>
</evidence>
<dbReference type="PROSITE" id="PS50216">
    <property type="entry name" value="DHHC"/>
    <property type="match status" value="1"/>
</dbReference>
<evidence type="ECO:0000313" key="15">
    <source>
        <dbReference type="EMBL" id="PIA16666.1"/>
    </source>
</evidence>
<feature type="transmembrane region" description="Helical" evidence="12">
    <location>
        <begin position="339"/>
        <end position="361"/>
    </location>
</feature>
<dbReference type="Pfam" id="PF01529">
    <property type="entry name" value="DHHC"/>
    <property type="match status" value="1"/>
</dbReference>
<dbReference type="GO" id="GO:0019706">
    <property type="term" value="F:protein-cysteine S-palmitoyltransferase activity"/>
    <property type="evidence" value="ECO:0007669"/>
    <property type="project" value="UniProtKB-EC"/>
</dbReference>
<evidence type="ECO:0000256" key="5">
    <source>
        <dbReference type="ARBA" id="ARBA00022989"/>
    </source>
</evidence>
<dbReference type="Gene3D" id="1.25.40.20">
    <property type="entry name" value="Ankyrin repeat-containing domain"/>
    <property type="match status" value="1"/>
</dbReference>
<feature type="transmembrane region" description="Helical" evidence="12">
    <location>
        <begin position="391"/>
        <end position="411"/>
    </location>
</feature>